<sequence length="564" mass="62549">MPFIRSLTMLSLAATLALPRTSYSQKLPAGPQVVTFFSDVDDTEQPYGLYVPKNYNPRKKYPLVIMLHGAGSNHRLSLRRVFGKSNAQGETDIEATRYFPEWADVNYIVASPFARGTAGYQGIPEKDVYDVVADVKKRFNIDEDRTYLTGLSMGGGGTLWIGLSRPDIWAAIAPVCPAPPRGTDDLAANATNFPVHLFQGDADPAVKPEGTRQWVKRFQDLGVNVTYKEYPGVKHDSWVQAYENEFIFGWFNQFKRNRFPERVRFTTRQYKYPSAYWVRIDQLTPGMLANVDAKFSGANHIDITTTNLGALTLKLTGHPSFKAKRPVDVVIDGKAISAQVSDSLTLVKREGGWEAGIYQPTPTAKHAGAEGPISAAIAGRHLYVYGTADNPSADVLKTRQEIATQAANWATYRGEFLGRIMVFPHVVADKDVRPSDLESSNLILFGTKETNKLVNQYSDRLPMQLSSAASDYGLFYIFPMNNHYVAISSGQPWWAGTETPNYFTNRALDAINGFKDFVLFKESSKTPIVSGYFDHSWHVPDAEAKALTETGVVTVNAGPIVSTK</sequence>
<dbReference type="Gene3D" id="3.40.50.1820">
    <property type="entry name" value="alpha/beta hydrolase"/>
    <property type="match status" value="1"/>
</dbReference>
<organism evidence="3 4">
    <name type="scientific">Spirosoma aureum</name>
    <dbReference type="NCBI Taxonomy" id="2692134"/>
    <lineage>
        <taxon>Bacteria</taxon>
        <taxon>Pseudomonadati</taxon>
        <taxon>Bacteroidota</taxon>
        <taxon>Cytophagia</taxon>
        <taxon>Cytophagales</taxon>
        <taxon>Cytophagaceae</taxon>
        <taxon>Spirosoma</taxon>
    </lineage>
</organism>
<dbReference type="RefSeq" id="WP_167204533.1">
    <property type="nucleotide sequence ID" value="NZ_CP050063.1"/>
</dbReference>
<dbReference type="InterPro" id="IPR050955">
    <property type="entry name" value="Plant_Biomass_Hydrol_Est"/>
</dbReference>
<reference evidence="3 4" key="1">
    <citation type="submission" date="2020-03" db="EMBL/GenBank/DDBJ databases">
        <authorList>
            <person name="Kim M.K."/>
        </authorList>
    </citation>
    <scope>NUCLEOTIDE SEQUENCE [LARGE SCALE GENOMIC DNA]</scope>
    <source>
        <strain evidence="3 4">BT328</strain>
    </source>
</reference>
<evidence type="ECO:0000313" key="4">
    <source>
        <dbReference type="Proteomes" id="UP000501802"/>
    </source>
</evidence>
<dbReference type="PANTHER" id="PTHR43037">
    <property type="entry name" value="UNNAMED PRODUCT-RELATED"/>
    <property type="match status" value="1"/>
</dbReference>
<evidence type="ECO:0000256" key="2">
    <source>
        <dbReference type="ARBA" id="ARBA00022801"/>
    </source>
</evidence>
<evidence type="ECO:0000313" key="3">
    <source>
        <dbReference type="EMBL" id="QIP11391.1"/>
    </source>
</evidence>
<dbReference type="Proteomes" id="UP000501802">
    <property type="component" value="Chromosome"/>
</dbReference>
<dbReference type="SUPFAM" id="SSF53474">
    <property type="entry name" value="alpha/beta-Hydrolases"/>
    <property type="match status" value="1"/>
</dbReference>
<dbReference type="GO" id="GO:0016787">
    <property type="term" value="F:hydrolase activity"/>
    <property type="evidence" value="ECO:0007669"/>
    <property type="project" value="UniProtKB-KW"/>
</dbReference>
<protein>
    <submittedName>
        <fullName evidence="3">Phospholipase</fullName>
    </submittedName>
</protein>
<dbReference type="PANTHER" id="PTHR43037:SF5">
    <property type="entry name" value="FERULOYL ESTERASE"/>
    <property type="match status" value="1"/>
</dbReference>
<dbReference type="Pfam" id="PF00756">
    <property type="entry name" value="Esterase"/>
    <property type="match status" value="1"/>
</dbReference>
<keyword evidence="1" id="KW-0732">Signal</keyword>
<proteinExistence type="predicted"/>
<dbReference type="AlphaFoldDB" id="A0A6G9AG06"/>
<dbReference type="KEGG" id="spib:G8759_01430"/>
<dbReference type="InterPro" id="IPR029058">
    <property type="entry name" value="AB_hydrolase_fold"/>
</dbReference>
<keyword evidence="4" id="KW-1185">Reference proteome</keyword>
<dbReference type="EMBL" id="CP050063">
    <property type="protein sequence ID" value="QIP11391.1"/>
    <property type="molecule type" value="Genomic_DNA"/>
</dbReference>
<gene>
    <name evidence="3" type="ORF">G8759_01430</name>
</gene>
<keyword evidence="2" id="KW-0378">Hydrolase</keyword>
<name>A0A6G9AG06_9BACT</name>
<accession>A0A6G9AG06</accession>
<dbReference type="InterPro" id="IPR000801">
    <property type="entry name" value="Esterase-like"/>
</dbReference>
<evidence type="ECO:0000256" key="1">
    <source>
        <dbReference type="ARBA" id="ARBA00022729"/>
    </source>
</evidence>